<gene>
    <name evidence="2" type="ORF">EYF80_065457</name>
</gene>
<name>A0A4Z2E6N5_9TELE</name>
<dbReference type="AlphaFoldDB" id="A0A4Z2E6N5"/>
<keyword evidence="3" id="KW-1185">Reference proteome</keyword>
<organism evidence="2 3">
    <name type="scientific">Liparis tanakae</name>
    <name type="common">Tanaka's snailfish</name>
    <dbReference type="NCBI Taxonomy" id="230148"/>
    <lineage>
        <taxon>Eukaryota</taxon>
        <taxon>Metazoa</taxon>
        <taxon>Chordata</taxon>
        <taxon>Craniata</taxon>
        <taxon>Vertebrata</taxon>
        <taxon>Euteleostomi</taxon>
        <taxon>Actinopterygii</taxon>
        <taxon>Neopterygii</taxon>
        <taxon>Teleostei</taxon>
        <taxon>Neoteleostei</taxon>
        <taxon>Acanthomorphata</taxon>
        <taxon>Eupercaria</taxon>
        <taxon>Perciformes</taxon>
        <taxon>Cottioidei</taxon>
        <taxon>Cottales</taxon>
        <taxon>Liparidae</taxon>
        <taxon>Liparis</taxon>
    </lineage>
</organism>
<proteinExistence type="predicted"/>
<feature type="region of interest" description="Disordered" evidence="1">
    <location>
        <begin position="56"/>
        <end position="75"/>
    </location>
</feature>
<evidence type="ECO:0000313" key="3">
    <source>
        <dbReference type="Proteomes" id="UP000314294"/>
    </source>
</evidence>
<dbReference type="EMBL" id="SRLO01015428">
    <property type="protein sequence ID" value="TNN24419.1"/>
    <property type="molecule type" value="Genomic_DNA"/>
</dbReference>
<dbReference type="Proteomes" id="UP000314294">
    <property type="component" value="Unassembled WGS sequence"/>
</dbReference>
<comment type="caution">
    <text evidence="2">The sequence shown here is derived from an EMBL/GenBank/DDBJ whole genome shotgun (WGS) entry which is preliminary data.</text>
</comment>
<reference evidence="2 3" key="1">
    <citation type="submission" date="2019-03" db="EMBL/GenBank/DDBJ databases">
        <title>First draft genome of Liparis tanakae, snailfish: a comprehensive survey of snailfish specific genes.</title>
        <authorList>
            <person name="Kim W."/>
            <person name="Song I."/>
            <person name="Jeong J.-H."/>
            <person name="Kim D."/>
            <person name="Kim S."/>
            <person name="Ryu S."/>
            <person name="Song J.Y."/>
            <person name="Lee S.K."/>
        </authorList>
    </citation>
    <scope>NUCLEOTIDE SEQUENCE [LARGE SCALE GENOMIC DNA]</scope>
    <source>
        <tissue evidence="2">Muscle</tissue>
    </source>
</reference>
<sequence>MRLPSTLIFTAWPGFVRRRMSAKRRICLSTRVTPFFIGPCCRETGSAALGAGLQPSAYKTESRETRRPNPTATGHVVSSYTVSIDEPLRR</sequence>
<accession>A0A4Z2E6N5</accession>
<protein>
    <submittedName>
        <fullName evidence="2">Uncharacterized protein</fullName>
    </submittedName>
</protein>
<evidence type="ECO:0000313" key="2">
    <source>
        <dbReference type="EMBL" id="TNN24419.1"/>
    </source>
</evidence>
<evidence type="ECO:0000256" key="1">
    <source>
        <dbReference type="SAM" id="MobiDB-lite"/>
    </source>
</evidence>